<dbReference type="SUPFAM" id="SSF48403">
    <property type="entry name" value="Ankyrin repeat"/>
    <property type="match status" value="2"/>
</dbReference>
<evidence type="ECO:0000256" key="5">
    <source>
        <dbReference type="ARBA" id="ARBA00038500"/>
    </source>
</evidence>
<gene>
    <name evidence="7" type="primary">WBGene00277049</name>
</gene>
<dbReference type="Proteomes" id="UP000005239">
    <property type="component" value="Unassembled WGS sequence"/>
</dbReference>
<dbReference type="Gene3D" id="1.25.40.10">
    <property type="entry name" value="Tetratricopeptide repeat domain"/>
    <property type="match status" value="1"/>
</dbReference>
<dbReference type="GO" id="GO:0003723">
    <property type="term" value="F:RNA binding"/>
    <property type="evidence" value="ECO:0000318"/>
    <property type="project" value="GO_Central"/>
</dbReference>
<evidence type="ECO:0008006" key="9">
    <source>
        <dbReference type="Google" id="ProtNLM"/>
    </source>
</evidence>
<dbReference type="GO" id="GO:1905936">
    <property type="term" value="P:regulation of germ cell proliferation"/>
    <property type="evidence" value="ECO:0007669"/>
    <property type="project" value="EnsemblMetazoa"/>
</dbReference>
<protein>
    <recommendedName>
        <fullName evidence="9">Ankyrin repeat-containing protein</fullName>
    </recommendedName>
</protein>
<feature type="repeat" description="ANK" evidence="6">
    <location>
        <begin position="201"/>
        <end position="233"/>
    </location>
</feature>
<dbReference type="InterPro" id="IPR036770">
    <property type="entry name" value="Ankyrin_rpt-contain_sf"/>
</dbReference>
<dbReference type="PROSITE" id="PS50088">
    <property type="entry name" value="ANK_REPEAT"/>
    <property type="match status" value="4"/>
</dbReference>
<dbReference type="SMART" id="SM00248">
    <property type="entry name" value="ANK"/>
    <property type="match status" value="6"/>
</dbReference>
<dbReference type="Gene3D" id="1.25.40.20">
    <property type="entry name" value="Ankyrin repeat-containing domain"/>
    <property type="match status" value="3"/>
</dbReference>
<dbReference type="PANTHER" id="PTHR24173">
    <property type="entry name" value="ANKYRIN REPEAT CONTAINING"/>
    <property type="match status" value="1"/>
</dbReference>
<evidence type="ECO:0000256" key="1">
    <source>
        <dbReference type="ARBA" id="ARBA00004906"/>
    </source>
</evidence>
<reference evidence="7" key="2">
    <citation type="submission" date="2022-06" db="UniProtKB">
        <authorList>
            <consortium name="EnsemblMetazoa"/>
        </authorList>
    </citation>
    <scope>IDENTIFICATION</scope>
    <source>
        <strain evidence="7">PS312</strain>
    </source>
</reference>
<feature type="repeat" description="ANK" evidence="6">
    <location>
        <begin position="168"/>
        <end position="194"/>
    </location>
</feature>
<sequence>MEEISQVEAYIDPIDVRGYEYRAIIYNAARDGKIGRLRIFLENQKPDFLDVCLNIRDGSTDKIALVIACRNGHLDAAKLLFALGADPRICGTVSFDGETIQGAPPLWAASAAGHMELVRFLVEEAGVDINQTTQTSSSPLRGACYDGHLEIVRYLVEKGADMELANRHGHTPLMIGAFRKKSQVVEYLLSKGASPLKSSYKGNTALHDAAESDCIVVCKLLIEAGASLVEDDCGLCPLMGAAVMANMAVFPFLVAHSVSKRRIKDAYRLLGCTLVDKKMDLEGAVKMWNSAIDIQLNDEEMEMERTRRMDGASHHVFKAFPEVITKDQLELIKDDPDKIRMQALVVRERILGGAHSDVHYFLRLRGAVYCDMGDVNRCFDLWMYALELQQIHLGPLHVSTLATLQAFHETFSIALNEVIMEAVGRQIGEDSFPISFNQISSVFSKVCIELERLYEWGDSPIHEDCSVEGHDYDIEEEKRKVAHIGLQLIILADRLRTATLSFGWKDTTYPYLDVNRFVRGALKLKIHLLHLASYENGRDPSSHSHAMDDVHFPSTHCIDSLLKAGMNPQDKDEDGRTALHIIVSNKKVKTSIVSLLLDAGASLYMRDQVNMTSLEIMKRKDDNQHMFKNIKIGKYTCLQDLAALAIKRHGIQYKEVIPLDVISFISQY</sequence>
<dbReference type="Pfam" id="PF12796">
    <property type="entry name" value="Ank_2"/>
    <property type="match status" value="1"/>
</dbReference>
<accession>A0A8R1Z1I4</accession>
<dbReference type="GO" id="GO:0019100">
    <property type="term" value="P:male germ-line sex determination"/>
    <property type="evidence" value="ECO:0007669"/>
    <property type="project" value="EnsemblMetazoa"/>
</dbReference>
<organism evidence="7 8">
    <name type="scientific">Pristionchus pacificus</name>
    <name type="common">Parasitic nematode worm</name>
    <dbReference type="NCBI Taxonomy" id="54126"/>
    <lineage>
        <taxon>Eukaryota</taxon>
        <taxon>Metazoa</taxon>
        <taxon>Ecdysozoa</taxon>
        <taxon>Nematoda</taxon>
        <taxon>Chromadorea</taxon>
        <taxon>Rhabditida</taxon>
        <taxon>Rhabditina</taxon>
        <taxon>Diplogasteromorpha</taxon>
        <taxon>Diplogasteroidea</taxon>
        <taxon>Neodiplogasteridae</taxon>
        <taxon>Pristionchus</taxon>
    </lineage>
</organism>
<comment type="pathway">
    <text evidence="1">Protein modification; protein ubiquitination.</text>
</comment>
<dbReference type="PROSITE" id="PS50297">
    <property type="entry name" value="ANK_REP_REGION"/>
    <property type="match status" value="4"/>
</dbReference>
<keyword evidence="8" id="KW-1185">Reference proteome</keyword>
<dbReference type="GO" id="GO:0010468">
    <property type="term" value="P:regulation of gene expression"/>
    <property type="evidence" value="ECO:0007669"/>
    <property type="project" value="EnsemblMetazoa"/>
</dbReference>
<feature type="repeat" description="ANK" evidence="6">
    <location>
        <begin position="135"/>
        <end position="167"/>
    </location>
</feature>
<dbReference type="PANTHER" id="PTHR24173:SF85">
    <property type="entry name" value="PROTEIN FEM-1 HOMOLOG CG6966"/>
    <property type="match status" value="1"/>
</dbReference>
<comment type="similarity">
    <text evidence="5">Belongs to the fem-1 family.</text>
</comment>
<evidence type="ECO:0000313" key="8">
    <source>
        <dbReference type="Proteomes" id="UP000005239"/>
    </source>
</evidence>
<dbReference type="GO" id="GO:0003735">
    <property type="term" value="F:structural constituent of ribosome"/>
    <property type="evidence" value="ECO:0000318"/>
    <property type="project" value="GO_Central"/>
</dbReference>
<proteinExistence type="inferred from homology"/>
<dbReference type="AlphaFoldDB" id="A0A8R1Z1I4"/>
<evidence type="ECO:0000256" key="2">
    <source>
        <dbReference type="ARBA" id="ARBA00022737"/>
    </source>
</evidence>
<dbReference type="InterPro" id="IPR002110">
    <property type="entry name" value="Ankyrin_rpt"/>
</dbReference>
<dbReference type="GO" id="GO:0043161">
    <property type="term" value="P:proteasome-mediated ubiquitin-dependent protein catabolic process"/>
    <property type="evidence" value="ECO:0007669"/>
    <property type="project" value="EnsemblMetazoa"/>
</dbReference>
<dbReference type="GO" id="GO:0006412">
    <property type="term" value="P:translation"/>
    <property type="evidence" value="ECO:0000318"/>
    <property type="project" value="GO_Central"/>
</dbReference>
<dbReference type="EnsemblMetazoa" id="PPA38680.1">
    <property type="protein sequence ID" value="PPA38680.1"/>
    <property type="gene ID" value="WBGene00277049"/>
</dbReference>
<dbReference type="InterPro" id="IPR011990">
    <property type="entry name" value="TPR-like_helical_dom_sf"/>
</dbReference>
<name>A0A8R1Z1I4_PRIPA</name>
<dbReference type="GO" id="GO:0031462">
    <property type="term" value="C:Cul2-RING ubiquitin ligase complex"/>
    <property type="evidence" value="ECO:0007669"/>
    <property type="project" value="EnsemblMetazoa"/>
</dbReference>
<evidence type="ECO:0000256" key="4">
    <source>
        <dbReference type="ARBA" id="ARBA00023043"/>
    </source>
</evidence>
<evidence type="ECO:0000313" key="7">
    <source>
        <dbReference type="EnsemblMetazoa" id="PPA38680.1"/>
    </source>
</evidence>
<dbReference type="Pfam" id="PF00023">
    <property type="entry name" value="Ank"/>
    <property type="match status" value="3"/>
</dbReference>
<reference evidence="8" key="1">
    <citation type="journal article" date="2008" name="Nat. Genet.">
        <title>The Pristionchus pacificus genome provides a unique perspective on nematode lifestyle and parasitism.</title>
        <authorList>
            <person name="Dieterich C."/>
            <person name="Clifton S.W."/>
            <person name="Schuster L.N."/>
            <person name="Chinwalla A."/>
            <person name="Delehaunty K."/>
            <person name="Dinkelacker I."/>
            <person name="Fulton L."/>
            <person name="Fulton R."/>
            <person name="Godfrey J."/>
            <person name="Minx P."/>
            <person name="Mitreva M."/>
            <person name="Roeseler W."/>
            <person name="Tian H."/>
            <person name="Witte H."/>
            <person name="Yang S.P."/>
            <person name="Wilson R.K."/>
            <person name="Sommer R.J."/>
        </authorList>
    </citation>
    <scope>NUCLEOTIDE SEQUENCE [LARGE SCALE GENOMIC DNA]</scope>
    <source>
        <strain evidence="8">PS312</strain>
    </source>
</reference>
<keyword evidence="3" id="KW-0833">Ubl conjugation pathway</keyword>
<dbReference type="GO" id="GO:0042006">
    <property type="term" value="P:masculinization of hermaphroditic germ-line"/>
    <property type="evidence" value="ECO:0007669"/>
    <property type="project" value="EnsemblMetazoa"/>
</dbReference>
<feature type="repeat" description="ANK" evidence="6">
    <location>
        <begin position="574"/>
        <end position="608"/>
    </location>
</feature>
<dbReference type="GO" id="GO:0019102">
    <property type="term" value="P:male somatic sex determination"/>
    <property type="evidence" value="ECO:0007669"/>
    <property type="project" value="EnsemblMetazoa"/>
</dbReference>
<dbReference type="GO" id="GO:0008287">
    <property type="term" value="C:protein serine/threonine phosphatase complex"/>
    <property type="evidence" value="ECO:0007669"/>
    <property type="project" value="EnsemblMetazoa"/>
</dbReference>
<keyword evidence="2" id="KW-0677">Repeat</keyword>
<dbReference type="GO" id="GO:0022625">
    <property type="term" value="C:cytosolic large ribosomal subunit"/>
    <property type="evidence" value="ECO:0000318"/>
    <property type="project" value="GO_Central"/>
</dbReference>
<dbReference type="GO" id="GO:0019903">
    <property type="term" value="F:protein phosphatase binding"/>
    <property type="evidence" value="ECO:0007669"/>
    <property type="project" value="EnsemblMetazoa"/>
</dbReference>
<evidence type="ECO:0000256" key="3">
    <source>
        <dbReference type="ARBA" id="ARBA00022786"/>
    </source>
</evidence>
<keyword evidence="4 6" id="KW-0040">ANK repeat</keyword>
<evidence type="ECO:0000256" key="6">
    <source>
        <dbReference type="PROSITE-ProRule" id="PRU00023"/>
    </source>
</evidence>